<dbReference type="EMBL" id="BPLR01011343">
    <property type="protein sequence ID" value="GIY45919.1"/>
    <property type="molecule type" value="Genomic_DNA"/>
</dbReference>
<reference evidence="2 3" key="1">
    <citation type="submission" date="2021-06" db="EMBL/GenBank/DDBJ databases">
        <title>Caerostris extrusa draft genome.</title>
        <authorList>
            <person name="Kono N."/>
            <person name="Arakawa K."/>
        </authorList>
    </citation>
    <scope>NUCLEOTIDE SEQUENCE [LARGE SCALE GENOMIC DNA]</scope>
</reference>
<keyword evidence="1" id="KW-0472">Membrane</keyword>
<proteinExistence type="predicted"/>
<dbReference type="AlphaFoldDB" id="A0AAV4TIH4"/>
<keyword evidence="1" id="KW-0812">Transmembrane</keyword>
<keyword evidence="3" id="KW-1185">Reference proteome</keyword>
<evidence type="ECO:0000313" key="3">
    <source>
        <dbReference type="Proteomes" id="UP001054945"/>
    </source>
</evidence>
<organism evidence="2 3">
    <name type="scientific">Caerostris extrusa</name>
    <name type="common">Bark spider</name>
    <name type="synonym">Caerostris bankana</name>
    <dbReference type="NCBI Taxonomy" id="172846"/>
    <lineage>
        <taxon>Eukaryota</taxon>
        <taxon>Metazoa</taxon>
        <taxon>Ecdysozoa</taxon>
        <taxon>Arthropoda</taxon>
        <taxon>Chelicerata</taxon>
        <taxon>Arachnida</taxon>
        <taxon>Araneae</taxon>
        <taxon>Araneomorphae</taxon>
        <taxon>Entelegynae</taxon>
        <taxon>Araneoidea</taxon>
        <taxon>Araneidae</taxon>
        <taxon>Caerostris</taxon>
    </lineage>
</organism>
<feature type="transmembrane region" description="Helical" evidence="1">
    <location>
        <begin position="90"/>
        <end position="107"/>
    </location>
</feature>
<protein>
    <submittedName>
        <fullName evidence="2">Uncharacterized protein</fullName>
    </submittedName>
</protein>
<accession>A0AAV4TIH4</accession>
<comment type="caution">
    <text evidence="2">The sequence shown here is derived from an EMBL/GenBank/DDBJ whole genome shotgun (WGS) entry which is preliminary data.</text>
</comment>
<evidence type="ECO:0000256" key="1">
    <source>
        <dbReference type="SAM" id="Phobius"/>
    </source>
</evidence>
<sequence>MLTSVKAYNNGRIWGGEGAFIVWCIKYPGLMTSGEISVSSLTGSSSKVRRLHTEASTLCKYVILRFFVFFFALCILPPLFYQLFDPGNTLGEAFGILWSSPLVLVFIRKTIPGTTIGLSTFVFLKGDLYEAGISGGCITMVGHTRLQVFSSV</sequence>
<keyword evidence="1" id="KW-1133">Transmembrane helix</keyword>
<gene>
    <name evidence="2" type="ORF">CEXT_88621</name>
</gene>
<feature type="transmembrane region" description="Helical" evidence="1">
    <location>
        <begin position="62"/>
        <end position="84"/>
    </location>
</feature>
<dbReference type="Proteomes" id="UP001054945">
    <property type="component" value="Unassembled WGS sequence"/>
</dbReference>
<name>A0AAV4TIH4_CAEEX</name>
<evidence type="ECO:0000313" key="2">
    <source>
        <dbReference type="EMBL" id="GIY45919.1"/>
    </source>
</evidence>